<dbReference type="GO" id="GO:0003676">
    <property type="term" value="F:nucleic acid binding"/>
    <property type="evidence" value="ECO:0007669"/>
    <property type="project" value="InterPro"/>
</dbReference>
<dbReference type="PROSITE" id="PS50994">
    <property type="entry name" value="INTEGRASE"/>
    <property type="match status" value="1"/>
</dbReference>
<sequence>MIGFIDDQRAVYGVESICRVLPIAPSTYYHRLACQADPAKASARHQRDTELRPEIKRVWDENYQVYGVRKAWHQMKREGFTLARCTVERLMKQIGIRGAVRGKVVKTTVPDTSAPCPRDKVNRVFRAPAPNLLWVSDFTYVSTWQGFVYVAFVIDTFADRIVGWRVSRSAKTDFVLDALEQALHDRRPVQKSGLVHHSDRGGQGGFNRSSQHPILGGVDDENRQTKIRT</sequence>
<dbReference type="Pfam" id="PF00665">
    <property type="entry name" value="rve"/>
    <property type="match status" value="1"/>
</dbReference>
<feature type="domain" description="Integrase catalytic" evidence="2">
    <location>
        <begin position="126"/>
        <end position="229"/>
    </location>
</feature>
<comment type="caution">
    <text evidence="3">The sequence shown here is derived from an EMBL/GenBank/DDBJ whole genome shotgun (WGS) entry which is preliminary data.</text>
</comment>
<feature type="non-terminal residue" evidence="3">
    <location>
        <position position="229"/>
    </location>
</feature>
<dbReference type="PANTHER" id="PTHR46889">
    <property type="entry name" value="TRANSPOSASE INSF FOR INSERTION SEQUENCE IS3B-RELATED"/>
    <property type="match status" value="1"/>
</dbReference>
<dbReference type="InterPro" id="IPR012337">
    <property type="entry name" value="RNaseH-like_sf"/>
</dbReference>
<dbReference type="NCBIfam" id="NF033516">
    <property type="entry name" value="transpos_IS3"/>
    <property type="match status" value="1"/>
</dbReference>
<organism evidence="3">
    <name type="scientific">marine sediment metagenome</name>
    <dbReference type="NCBI Taxonomy" id="412755"/>
    <lineage>
        <taxon>unclassified sequences</taxon>
        <taxon>metagenomes</taxon>
        <taxon>ecological metagenomes</taxon>
    </lineage>
</organism>
<reference evidence="3" key="1">
    <citation type="journal article" date="2015" name="Nature">
        <title>Complex archaea that bridge the gap between prokaryotes and eukaryotes.</title>
        <authorList>
            <person name="Spang A."/>
            <person name="Saw J.H."/>
            <person name="Jorgensen S.L."/>
            <person name="Zaremba-Niedzwiedzka K."/>
            <person name="Martijn J."/>
            <person name="Lind A.E."/>
            <person name="van Eijk R."/>
            <person name="Schleper C."/>
            <person name="Guy L."/>
            <person name="Ettema T.J."/>
        </authorList>
    </citation>
    <scope>NUCLEOTIDE SEQUENCE</scope>
</reference>
<dbReference type="InterPro" id="IPR048020">
    <property type="entry name" value="Transpos_IS3"/>
</dbReference>
<dbReference type="InterPro" id="IPR001584">
    <property type="entry name" value="Integrase_cat-core"/>
</dbReference>
<dbReference type="Pfam" id="PF13276">
    <property type="entry name" value="HTH_21"/>
    <property type="match status" value="1"/>
</dbReference>
<dbReference type="InterPro" id="IPR036397">
    <property type="entry name" value="RNaseH_sf"/>
</dbReference>
<dbReference type="InterPro" id="IPR050900">
    <property type="entry name" value="Transposase_IS3/IS150/IS904"/>
</dbReference>
<feature type="compositionally biased region" description="Basic and acidic residues" evidence="1">
    <location>
        <begin position="220"/>
        <end position="229"/>
    </location>
</feature>
<dbReference type="AlphaFoldDB" id="A0A0F9RXG5"/>
<dbReference type="EMBL" id="LAZR01002471">
    <property type="protein sequence ID" value="KKN29631.1"/>
    <property type="molecule type" value="Genomic_DNA"/>
</dbReference>
<feature type="region of interest" description="Disordered" evidence="1">
    <location>
        <begin position="190"/>
        <end position="229"/>
    </location>
</feature>
<evidence type="ECO:0000259" key="2">
    <source>
        <dbReference type="PROSITE" id="PS50994"/>
    </source>
</evidence>
<evidence type="ECO:0000313" key="3">
    <source>
        <dbReference type="EMBL" id="KKN29631.1"/>
    </source>
</evidence>
<accession>A0A0F9RXG5</accession>
<dbReference type="SUPFAM" id="SSF53098">
    <property type="entry name" value="Ribonuclease H-like"/>
    <property type="match status" value="1"/>
</dbReference>
<dbReference type="PANTHER" id="PTHR46889:SF4">
    <property type="entry name" value="TRANSPOSASE INSO FOR INSERTION SEQUENCE ELEMENT IS911B-RELATED"/>
    <property type="match status" value="1"/>
</dbReference>
<dbReference type="Gene3D" id="3.30.420.10">
    <property type="entry name" value="Ribonuclease H-like superfamily/Ribonuclease H"/>
    <property type="match status" value="1"/>
</dbReference>
<dbReference type="InterPro" id="IPR025948">
    <property type="entry name" value="HTH-like_dom"/>
</dbReference>
<protein>
    <recommendedName>
        <fullName evidence="2">Integrase catalytic domain-containing protein</fullName>
    </recommendedName>
</protein>
<dbReference type="GO" id="GO:0015074">
    <property type="term" value="P:DNA integration"/>
    <property type="evidence" value="ECO:0007669"/>
    <property type="project" value="InterPro"/>
</dbReference>
<name>A0A0F9RXG5_9ZZZZ</name>
<proteinExistence type="predicted"/>
<evidence type="ECO:0000256" key="1">
    <source>
        <dbReference type="SAM" id="MobiDB-lite"/>
    </source>
</evidence>
<gene>
    <name evidence="3" type="ORF">LCGC14_0842050</name>
</gene>